<dbReference type="PANTHER" id="PTHR22937">
    <property type="entry name" value="E3 UBIQUITIN-PROTEIN LIGASE RNF165"/>
    <property type="match status" value="1"/>
</dbReference>
<gene>
    <name evidence="11" type="ORF">CJ030_MR5G004902</name>
</gene>
<dbReference type="GO" id="GO:0008270">
    <property type="term" value="F:zinc ion binding"/>
    <property type="evidence" value="ECO:0007669"/>
    <property type="project" value="UniProtKB-KW"/>
</dbReference>
<evidence type="ECO:0000256" key="9">
    <source>
        <dbReference type="PROSITE-ProRule" id="PRU00175"/>
    </source>
</evidence>
<sequence length="352" mass="38967">MRVPNCVQNMQPSQWYDLTRSRPDESLYPPVYAVNGTNTVQQEQSSRHITRNTLLVPETERRYVAQDPTAFYSVNGNSNYPRNIPSSSHNGTLSDVHFTSAPSWVTEYDITTQYRQRMSGVFSHSMSASSGFVCGGQCGYCPVHLGASEAARDMELSIRGGNAIPFQVHLSSGFMINPERQAGGYPENPSALESIAIQRTSGLLSEVQNAMALFHRGDTLQREDVMVIEHTVLYGVPEEDGMNEDMHLDVDNMSYEELLNLGEDIGDVCTGLSHEAILANLRQRKYGSLTLGSPMEDEYCCICQEEYVDGDNLGILDCGHEFHFTCIIPWLVLKNSCPICKVKALAGCDGGD</sequence>
<evidence type="ECO:0000256" key="7">
    <source>
        <dbReference type="ARBA" id="ARBA00022786"/>
    </source>
</evidence>
<evidence type="ECO:0000259" key="10">
    <source>
        <dbReference type="PROSITE" id="PS50089"/>
    </source>
</evidence>
<keyword evidence="4" id="KW-0808">Transferase</keyword>
<keyword evidence="7" id="KW-0833">Ubl conjugation pathway</keyword>
<protein>
    <recommendedName>
        <fullName evidence="3">RING-type E3 ubiquitin transferase</fullName>
        <ecNumber evidence="3">2.3.2.27</ecNumber>
    </recommendedName>
</protein>
<dbReference type="FunFam" id="3.30.40.10:FF:000309">
    <property type="entry name" value="E3 ubiquitin-protein ligase MBR2"/>
    <property type="match status" value="1"/>
</dbReference>
<keyword evidence="5" id="KW-0479">Metal-binding</keyword>
<evidence type="ECO:0000313" key="11">
    <source>
        <dbReference type="EMBL" id="KAB1214751.1"/>
    </source>
</evidence>
<evidence type="ECO:0000256" key="4">
    <source>
        <dbReference type="ARBA" id="ARBA00022679"/>
    </source>
</evidence>
<dbReference type="PROSITE" id="PS50089">
    <property type="entry name" value="ZF_RING_2"/>
    <property type="match status" value="1"/>
</dbReference>
<comment type="caution">
    <text evidence="11">The sequence shown here is derived from an EMBL/GenBank/DDBJ whole genome shotgun (WGS) entry which is preliminary data.</text>
</comment>
<dbReference type="EC" id="2.3.2.27" evidence="3"/>
<dbReference type="InterPro" id="IPR001841">
    <property type="entry name" value="Znf_RING"/>
</dbReference>
<evidence type="ECO:0000256" key="2">
    <source>
        <dbReference type="ARBA" id="ARBA00004906"/>
    </source>
</evidence>
<comment type="catalytic activity">
    <reaction evidence="1">
        <text>S-ubiquitinyl-[E2 ubiquitin-conjugating enzyme]-L-cysteine + [acceptor protein]-L-lysine = [E2 ubiquitin-conjugating enzyme]-L-cysteine + N(6)-ubiquitinyl-[acceptor protein]-L-lysine.</text>
        <dbReference type="EC" id="2.3.2.27"/>
    </reaction>
</comment>
<dbReference type="PANTHER" id="PTHR22937:SF199">
    <property type="entry name" value="RING-TYPE E3 UBIQUITIN TRANSFERASE"/>
    <property type="match status" value="1"/>
</dbReference>
<evidence type="ECO:0000256" key="3">
    <source>
        <dbReference type="ARBA" id="ARBA00012483"/>
    </source>
</evidence>
<dbReference type="OrthoDB" id="8062037at2759"/>
<evidence type="ECO:0000256" key="5">
    <source>
        <dbReference type="ARBA" id="ARBA00022723"/>
    </source>
</evidence>
<keyword evidence="12" id="KW-1185">Reference proteome</keyword>
<evidence type="ECO:0000256" key="6">
    <source>
        <dbReference type="ARBA" id="ARBA00022771"/>
    </source>
</evidence>
<dbReference type="Gene3D" id="3.30.40.10">
    <property type="entry name" value="Zinc/RING finger domain, C3HC4 (zinc finger)"/>
    <property type="match status" value="1"/>
</dbReference>
<reference evidence="11 12" key="1">
    <citation type="journal article" date="2019" name="Plant Biotechnol. J.">
        <title>The red bayberry genome and genetic basis of sex determination.</title>
        <authorList>
            <person name="Jia H.M."/>
            <person name="Jia H.J."/>
            <person name="Cai Q.L."/>
            <person name="Wang Y."/>
            <person name="Zhao H.B."/>
            <person name="Yang W.F."/>
            <person name="Wang G.Y."/>
            <person name="Li Y.H."/>
            <person name="Zhan D.L."/>
            <person name="Shen Y.T."/>
            <person name="Niu Q.F."/>
            <person name="Chang L."/>
            <person name="Qiu J."/>
            <person name="Zhao L."/>
            <person name="Xie H.B."/>
            <person name="Fu W.Y."/>
            <person name="Jin J."/>
            <person name="Li X.W."/>
            <person name="Jiao Y."/>
            <person name="Zhou C.C."/>
            <person name="Tu T."/>
            <person name="Chai C.Y."/>
            <person name="Gao J.L."/>
            <person name="Fan L.J."/>
            <person name="van de Weg E."/>
            <person name="Wang J.Y."/>
            <person name="Gao Z.S."/>
        </authorList>
    </citation>
    <scope>NUCLEOTIDE SEQUENCE [LARGE SCALE GENOMIC DNA]</scope>
    <source>
        <tissue evidence="11">Leaves</tissue>
    </source>
</reference>
<comment type="pathway">
    <text evidence="2">Protein modification; protein ubiquitination.</text>
</comment>
<dbReference type="EMBL" id="RXIC02000023">
    <property type="protein sequence ID" value="KAB1214751.1"/>
    <property type="molecule type" value="Genomic_DNA"/>
</dbReference>
<name>A0A6A1VPE2_9ROSI</name>
<dbReference type="GO" id="GO:0043161">
    <property type="term" value="P:proteasome-mediated ubiquitin-dependent protein catabolic process"/>
    <property type="evidence" value="ECO:0007669"/>
    <property type="project" value="UniProtKB-ARBA"/>
</dbReference>
<keyword evidence="8" id="KW-0862">Zinc</keyword>
<evidence type="ECO:0000256" key="8">
    <source>
        <dbReference type="ARBA" id="ARBA00022833"/>
    </source>
</evidence>
<organism evidence="11 12">
    <name type="scientific">Morella rubra</name>
    <name type="common">Chinese bayberry</name>
    <dbReference type="NCBI Taxonomy" id="262757"/>
    <lineage>
        <taxon>Eukaryota</taxon>
        <taxon>Viridiplantae</taxon>
        <taxon>Streptophyta</taxon>
        <taxon>Embryophyta</taxon>
        <taxon>Tracheophyta</taxon>
        <taxon>Spermatophyta</taxon>
        <taxon>Magnoliopsida</taxon>
        <taxon>eudicotyledons</taxon>
        <taxon>Gunneridae</taxon>
        <taxon>Pentapetalae</taxon>
        <taxon>rosids</taxon>
        <taxon>fabids</taxon>
        <taxon>Fagales</taxon>
        <taxon>Myricaceae</taxon>
        <taxon>Morella</taxon>
    </lineage>
</organism>
<dbReference type="SMART" id="SM00184">
    <property type="entry name" value="RING"/>
    <property type="match status" value="1"/>
</dbReference>
<dbReference type="Proteomes" id="UP000516437">
    <property type="component" value="Chromosome 5"/>
</dbReference>
<dbReference type="InterPro" id="IPR013083">
    <property type="entry name" value="Znf_RING/FYVE/PHD"/>
</dbReference>
<keyword evidence="6 9" id="KW-0863">Zinc-finger</keyword>
<dbReference type="GO" id="GO:0010228">
    <property type="term" value="P:vegetative to reproductive phase transition of meristem"/>
    <property type="evidence" value="ECO:0007669"/>
    <property type="project" value="UniProtKB-ARBA"/>
</dbReference>
<dbReference type="Pfam" id="PF13639">
    <property type="entry name" value="zf-RING_2"/>
    <property type="match status" value="1"/>
</dbReference>
<proteinExistence type="predicted"/>
<dbReference type="InterPro" id="IPR045191">
    <property type="entry name" value="MBR1/2-like"/>
</dbReference>
<evidence type="ECO:0000256" key="1">
    <source>
        <dbReference type="ARBA" id="ARBA00000900"/>
    </source>
</evidence>
<evidence type="ECO:0000313" key="12">
    <source>
        <dbReference type="Proteomes" id="UP000516437"/>
    </source>
</evidence>
<dbReference type="GO" id="GO:0061630">
    <property type="term" value="F:ubiquitin protein ligase activity"/>
    <property type="evidence" value="ECO:0007669"/>
    <property type="project" value="UniProtKB-EC"/>
</dbReference>
<dbReference type="AlphaFoldDB" id="A0A6A1VPE2"/>
<feature type="domain" description="RING-type" evidence="10">
    <location>
        <begin position="300"/>
        <end position="341"/>
    </location>
</feature>
<dbReference type="SUPFAM" id="SSF57850">
    <property type="entry name" value="RING/U-box"/>
    <property type="match status" value="1"/>
</dbReference>
<accession>A0A6A1VPE2</accession>